<dbReference type="EC" id="2.7.7.62" evidence="9"/>
<evidence type="ECO:0000256" key="4">
    <source>
        <dbReference type="ARBA" id="ARBA00003889"/>
    </source>
</evidence>
<feature type="binding site" evidence="19">
    <location>
        <position position="77"/>
    </location>
    <ligand>
        <name>GTP</name>
        <dbReference type="ChEBI" id="CHEBI:37565"/>
    </ligand>
</feature>
<evidence type="ECO:0000256" key="17">
    <source>
        <dbReference type="ARBA" id="ARBA00030571"/>
    </source>
</evidence>
<evidence type="ECO:0000256" key="14">
    <source>
        <dbReference type="ARBA" id="ARBA00022840"/>
    </source>
</evidence>
<comment type="catalytic activity">
    <reaction evidence="1">
        <text>adenosylcob(III)inamide + ATP = adenosylcob(III)inamide phosphate + ADP + H(+)</text>
        <dbReference type="Rhea" id="RHEA:15769"/>
        <dbReference type="ChEBI" id="CHEBI:2480"/>
        <dbReference type="ChEBI" id="CHEBI:15378"/>
        <dbReference type="ChEBI" id="CHEBI:30616"/>
        <dbReference type="ChEBI" id="CHEBI:58502"/>
        <dbReference type="ChEBI" id="CHEBI:456216"/>
        <dbReference type="EC" id="2.7.1.156"/>
    </reaction>
</comment>
<organism evidence="20 21">
    <name type="scientific">Suicoccus acidiformans</name>
    <dbReference type="NCBI Taxonomy" id="2036206"/>
    <lineage>
        <taxon>Bacteria</taxon>
        <taxon>Bacillati</taxon>
        <taxon>Bacillota</taxon>
        <taxon>Bacilli</taxon>
        <taxon>Lactobacillales</taxon>
        <taxon>Aerococcaceae</taxon>
        <taxon>Suicoccus</taxon>
    </lineage>
</organism>
<dbReference type="EMBL" id="CP023434">
    <property type="protein sequence ID" value="AXY26081.1"/>
    <property type="molecule type" value="Genomic_DNA"/>
</dbReference>
<dbReference type="UniPathway" id="UPA00148">
    <property type="reaction ID" value="UER00236"/>
</dbReference>
<evidence type="ECO:0000256" key="3">
    <source>
        <dbReference type="ARBA" id="ARBA00001522"/>
    </source>
</evidence>
<proteinExistence type="inferred from homology"/>
<dbReference type="InterPro" id="IPR027417">
    <property type="entry name" value="P-loop_NTPase"/>
</dbReference>
<gene>
    <name evidence="20" type="ORF">CL176_08750</name>
</gene>
<dbReference type="GO" id="GO:0005524">
    <property type="term" value="F:ATP binding"/>
    <property type="evidence" value="ECO:0007669"/>
    <property type="project" value="UniProtKB-KW"/>
</dbReference>
<evidence type="ECO:0000256" key="16">
    <source>
        <dbReference type="ARBA" id="ARBA00029570"/>
    </source>
</evidence>
<feature type="binding site" evidence="19">
    <location>
        <position position="98"/>
    </location>
    <ligand>
        <name>GTP</name>
        <dbReference type="ChEBI" id="CHEBI:37565"/>
    </ligand>
</feature>
<evidence type="ECO:0000256" key="1">
    <source>
        <dbReference type="ARBA" id="ARBA00000312"/>
    </source>
</evidence>
<dbReference type="PANTHER" id="PTHR34848">
    <property type="match status" value="1"/>
</dbReference>
<dbReference type="OrthoDB" id="9799422at2"/>
<evidence type="ECO:0000256" key="5">
    <source>
        <dbReference type="ARBA" id="ARBA00004692"/>
    </source>
</evidence>
<sequence length="205" mass="23179">MPLSASLMKELNMGKLILITGGAKSGKSSEAERQIVAAQLNPVAYVATQSRAFMDSEMEYKIRKHQESRPENWITFEEYIKVAALLESLEGYQAVLIDCVTLWITNQLFYFIDQSGYDHEYSEYSKEQLEAIEGYLLKELNQIFQAIDKSQASFWLVSNEVGLGIVPESALSRLFRSYQGLINQAIAEQADEVYFSIAGIPVQIK</sequence>
<dbReference type="GO" id="GO:0005525">
    <property type="term" value="F:GTP binding"/>
    <property type="evidence" value="ECO:0007669"/>
    <property type="project" value="UniProtKB-KW"/>
</dbReference>
<evidence type="ECO:0000256" key="13">
    <source>
        <dbReference type="ARBA" id="ARBA00022777"/>
    </source>
</evidence>
<evidence type="ECO:0000256" key="9">
    <source>
        <dbReference type="ARBA" id="ARBA00012523"/>
    </source>
</evidence>
<dbReference type="SUPFAM" id="SSF52540">
    <property type="entry name" value="P-loop containing nucleoside triphosphate hydrolases"/>
    <property type="match status" value="1"/>
</dbReference>
<feature type="binding site" evidence="19">
    <location>
        <begin position="21"/>
        <end position="28"/>
    </location>
    <ligand>
        <name>GTP</name>
        <dbReference type="ChEBI" id="CHEBI:37565"/>
    </ligand>
</feature>
<accession>A0A347WLX4</accession>
<dbReference type="InterPro" id="IPR003203">
    <property type="entry name" value="CobU/CobP"/>
</dbReference>
<keyword evidence="11 20" id="KW-0808">Transferase</keyword>
<keyword evidence="20" id="KW-0548">Nucleotidyltransferase</keyword>
<dbReference type="KEGG" id="abae:CL176_08750"/>
<evidence type="ECO:0000256" key="18">
    <source>
        <dbReference type="PIRSR" id="PIRSR006135-1"/>
    </source>
</evidence>
<keyword evidence="10" id="KW-0169">Cobalamin biosynthesis</keyword>
<comment type="similarity">
    <text evidence="7">Belongs to the CobU/CobP family.</text>
</comment>
<name>A0A347WLX4_9LACT</name>
<dbReference type="Proteomes" id="UP000263232">
    <property type="component" value="Chromosome"/>
</dbReference>
<comment type="pathway">
    <text evidence="5">Cofactor biosynthesis; adenosylcobalamin biosynthesis; adenosylcobalamin from cob(II)yrinate a,c-diamide: step 6/7.</text>
</comment>
<comment type="function">
    <text evidence="4">Catalyzes ATP-dependent phosphorylation of adenosylcobinamide and addition of GMP to adenosylcobinamide phosphate.</text>
</comment>
<comment type="catalytic activity">
    <reaction evidence="2">
        <text>adenosylcob(III)inamide phosphate + GTP + H(+) = adenosylcob(III)inamide-GDP + diphosphate</text>
        <dbReference type="Rhea" id="RHEA:22712"/>
        <dbReference type="ChEBI" id="CHEBI:15378"/>
        <dbReference type="ChEBI" id="CHEBI:33019"/>
        <dbReference type="ChEBI" id="CHEBI:37565"/>
        <dbReference type="ChEBI" id="CHEBI:58502"/>
        <dbReference type="ChEBI" id="CHEBI:60487"/>
        <dbReference type="EC" id="2.7.7.62"/>
    </reaction>
</comment>
<reference evidence="20 21" key="1">
    <citation type="submission" date="2017-09" db="EMBL/GenBank/DDBJ databases">
        <title>Complete genome sequence of Oxytococcus suis strain ZY16052.</title>
        <authorList>
            <person name="Li F."/>
        </authorList>
    </citation>
    <scope>NUCLEOTIDE SEQUENCE [LARGE SCALE GENOMIC DNA]</scope>
    <source>
        <strain evidence="20 21">ZY16052</strain>
    </source>
</reference>
<evidence type="ECO:0000256" key="12">
    <source>
        <dbReference type="ARBA" id="ARBA00022741"/>
    </source>
</evidence>
<evidence type="ECO:0000256" key="6">
    <source>
        <dbReference type="ARBA" id="ARBA00005159"/>
    </source>
</evidence>
<keyword evidence="14" id="KW-0067">ATP-binding</keyword>
<evidence type="ECO:0000256" key="19">
    <source>
        <dbReference type="PIRSR" id="PIRSR006135-2"/>
    </source>
</evidence>
<evidence type="ECO:0000313" key="21">
    <source>
        <dbReference type="Proteomes" id="UP000263232"/>
    </source>
</evidence>
<dbReference type="NCBIfam" id="NF004469">
    <property type="entry name" value="PRK05800.1"/>
    <property type="match status" value="1"/>
</dbReference>
<keyword evidence="13 20" id="KW-0418">Kinase</keyword>
<dbReference type="Pfam" id="PF02283">
    <property type="entry name" value="CobU"/>
    <property type="match status" value="1"/>
</dbReference>
<evidence type="ECO:0000256" key="10">
    <source>
        <dbReference type="ARBA" id="ARBA00022573"/>
    </source>
</evidence>
<protein>
    <recommendedName>
        <fullName evidence="16">Adenosylcobinamide kinase</fullName>
        <ecNumber evidence="8">2.7.1.156</ecNumber>
        <ecNumber evidence="9">2.7.7.62</ecNumber>
    </recommendedName>
    <alternativeName>
        <fullName evidence="17">Adenosylcobinamide-phosphate guanylyltransferase</fullName>
    </alternativeName>
</protein>
<keyword evidence="15 19" id="KW-0342">GTP-binding</keyword>
<evidence type="ECO:0000256" key="11">
    <source>
        <dbReference type="ARBA" id="ARBA00022679"/>
    </source>
</evidence>
<feature type="active site" description="GMP-histidine intermediate" evidence="18">
    <location>
        <position position="65"/>
    </location>
</feature>
<dbReference type="GO" id="GO:0009236">
    <property type="term" value="P:cobalamin biosynthetic process"/>
    <property type="evidence" value="ECO:0007669"/>
    <property type="project" value="UniProtKB-UniPathway"/>
</dbReference>
<dbReference type="CDD" id="cd00544">
    <property type="entry name" value="CobU"/>
    <property type="match status" value="1"/>
</dbReference>
<dbReference type="EC" id="2.7.1.156" evidence="8"/>
<dbReference type="AlphaFoldDB" id="A0A347WLX4"/>
<evidence type="ECO:0000256" key="8">
    <source>
        <dbReference type="ARBA" id="ARBA00012016"/>
    </source>
</evidence>
<evidence type="ECO:0000313" key="20">
    <source>
        <dbReference type="EMBL" id="AXY26081.1"/>
    </source>
</evidence>
<dbReference type="PANTHER" id="PTHR34848:SF1">
    <property type="entry name" value="BIFUNCTIONAL ADENOSYLCOBALAMIN BIOSYNTHESIS PROTEIN COBU"/>
    <property type="match status" value="1"/>
</dbReference>
<dbReference type="GO" id="GO:0008820">
    <property type="term" value="F:cobinamide phosphate guanylyltransferase activity"/>
    <property type="evidence" value="ECO:0007669"/>
    <property type="project" value="UniProtKB-EC"/>
</dbReference>
<comment type="pathway">
    <text evidence="6">Cofactor biosynthesis; adenosylcobalamin biosynthesis; adenosylcobalamin from cob(II)yrinate a,c-diamide: step 5/7.</text>
</comment>
<evidence type="ECO:0000256" key="2">
    <source>
        <dbReference type="ARBA" id="ARBA00000711"/>
    </source>
</evidence>
<keyword evidence="21" id="KW-1185">Reference proteome</keyword>
<dbReference type="GO" id="GO:0043752">
    <property type="term" value="F:adenosylcobinamide kinase activity"/>
    <property type="evidence" value="ECO:0007669"/>
    <property type="project" value="UniProtKB-EC"/>
</dbReference>
<dbReference type="PIRSF" id="PIRSF006135">
    <property type="entry name" value="CobU"/>
    <property type="match status" value="1"/>
</dbReference>
<comment type="catalytic activity">
    <reaction evidence="3">
        <text>adenosylcob(III)inamide + GTP = adenosylcob(III)inamide phosphate + GDP + H(+)</text>
        <dbReference type="Rhea" id="RHEA:15765"/>
        <dbReference type="ChEBI" id="CHEBI:2480"/>
        <dbReference type="ChEBI" id="CHEBI:15378"/>
        <dbReference type="ChEBI" id="CHEBI:37565"/>
        <dbReference type="ChEBI" id="CHEBI:58189"/>
        <dbReference type="ChEBI" id="CHEBI:58502"/>
        <dbReference type="EC" id="2.7.1.156"/>
    </reaction>
</comment>
<evidence type="ECO:0000256" key="15">
    <source>
        <dbReference type="ARBA" id="ARBA00023134"/>
    </source>
</evidence>
<keyword evidence="12 19" id="KW-0547">Nucleotide-binding</keyword>
<dbReference type="Gene3D" id="3.40.50.300">
    <property type="entry name" value="P-loop containing nucleotide triphosphate hydrolases"/>
    <property type="match status" value="1"/>
</dbReference>
<evidence type="ECO:0000256" key="7">
    <source>
        <dbReference type="ARBA" id="ARBA00007490"/>
    </source>
</evidence>